<evidence type="ECO:0000256" key="1">
    <source>
        <dbReference type="SAM" id="MobiDB-lite"/>
    </source>
</evidence>
<evidence type="ECO:0000313" key="3">
    <source>
        <dbReference type="EMBL" id="RKO91207.1"/>
    </source>
</evidence>
<dbReference type="EMBL" id="KZ995182">
    <property type="protein sequence ID" value="RKO91207.1"/>
    <property type="molecule type" value="Genomic_DNA"/>
</dbReference>
<reference evidence="4" key="1">
    <citation type="journal article" date="2018" name="Nat. Microbiol.">
        <title>Leveraging single-cell genomics to expand the fungal tree of life.</title>
        <authorList>
            <person name="Ahrendt S.R."/>
            <person name="Quandt C.A."/>
            <person name="Ciobanu D."/>
            <person name="Clum A."/>
            <person name="Salamov A."/>
            <person name="Andreopoulos B."/>
            <person name="Cheng J.F."/>
            <person name="Woyke T."/>
            <person name="Pelin A."/>
            <person name="Henrissat B."/>
            <person name="Reynolds N.K."/>
            <person name="Benny G.L."/>
            <person name="Smith M.E."/>
            <person name="James T.Y."/>
            <person name="Grigoriev I.V."/>
        </authorList>
    </citation>
    <scope>NUCLEOTIDE SEQUENCE [LARGE SCALE GENOMIC DNA]</scope>
</reference>
<feature type="region of interest" description="Disordered" evidence="1">
    <location>
        <begin position="1"/>
        <end position="115"/>
    </location>
</feature>
<dbReference type="InterPro" id="IPR040577">
    <property type="entry name" value="Gln-synt_C"/>
</dbReference>
<proteinExistence type="predicted"/>
<evidence type="ECO:0000259" key="2">
    <source>
        <dbReference type="Pfam" id="PF18318"/>
    </source>
</evidence>
<dbReference type="Proteomes" id="UP000269721">
    <property type="component" value="Unassembled WGS sequence"/>
</dbReference>
<accession>A0A4V1IRT8</accession>
<feature type="compositionally biased region" description="Basic and acidic residues" evidence="1">
    <location>
        <begin position="105"/>
        <end position="115"/>
    </location>
</feature>
<dbReference type="Pfam" id="PF18318">
    <property type="entry name" value="Gln-synt_C-ter"/>
    <property type="match status" value="1"/>
</dbReference>
<sequence>MGGRKVQLADIQLPPVPRPSWSLSPTCHILGKQNGKTERKAGDEDRHSRKNEKTGRGGRGTRNPPKVSELLVLASASTDPNENDPSTVAPSLHPLLRRRLPPAPRGEERGPPELRGDLNAAFFAEGELKSRFHNLVEKDAKHLLIKANTLKTMVLQGVLPTAFSYRKDLTESLVGQKTLRLDFPSSPKKKLLDLLTKLTDDVQASANTLVAAINRINGLEGDEQADAAGAELTVVMEDVSSKSDA</sequence>
<dbReference type="Gene3D" id="1.20.120.1560">
    <property type="match status" value="1"/>
</dbReference>
<protein>
    <recommendedName>
        <fullName evidence="2">Glutamine synthetase C-terminal domain-containing protein</fullName>
    </recommendedName>
</protein>
<organism evidence="3 4">
    <name type="scientific">Blyttiomyces helicus</name>
    <dbReference type="NCBI Taxonomy" id="388810"/>
    <lineage>
        <taxon>Eukaryota</taxon>
        <taxon>Fungi</taxon>
        <taxon>Fungi incertae sedis</taxon>
        <taxon>Chytridiomycota</taxon>
        <taxon>Chytridiomycota incertae sedis</taxon>
        <taxon>Chytridiomycetes</taxon>
        <taxon>Chytridiomycetes incertae sedis</taxon>
        <taxon>Blyttiomyces</taxon>
    </lineage>
</organism>
<evidence type="ECO:0000313" key="4">
    <source>
        <dbReference type="Proteomes" id="UP000269721"/>
    </source>
</evidence>
<dbReference type="OrthoDB" id="415358at2759"/>
<feature type="compositionally biased region" description="Polar residues" evidence="1">
    <location>
        <begin position="75"/>
        <end position="89"/>
    </location>
</feature>
<name>A0A4V1IRT8_9FUNG</name>
<dbReference type="AlphaFoldDB" id="A0A4V1IRT8"/>
<keyword evidence="4" id="KW-1185">Reference proteome</keyword>
<gene>
    <name evidence="3" type="ORF">BDK51DRAFT_28274</name>
</gene>
<feature type="domain" description="Glutamine synthetase C-terminal" evidence="2">
    <location>
        <begin position="122"/>
        <end position="175"/>
    </location>
</feature>
<feature type="compositionally biased region" description="Basic and acidic residues" evidence="1">
    <location>
        <begin position="35"/>
        <end position="55"/>
    </location>
</feature>